<evidence type="ECO:0000259" key="5">
    <source>
        <dbReference type="PROSITE" id="PS50842"/>
    </source>
</evidence>
<dbReference type="CDD" id="cd22271">
    <property type="entry name" value="DPBB_EXP_N-like"/>
    <property type="match status" value="1"/>
</dbReference>
<dbReference type="PANTHER" id="PTHR31836">
    <property type="match status" value="1"/>
</dbReference>
<feature type="compositionally biased region" description="Low complexity" evidence="2">
    <location>
        <begin position="267"/>
        <end position="287"/>
    </location>
</feature>
<sequence length="410" mass="43096">MRSLLLVVAAVVSGQYYTGDGTTYGPPDGGDSAFTGNCALMKPLDLAVKFHAAMNNDQWQTGIHCGRCVEVQCVDPRCTSREKVLGQVTDRCPECKYGDLDMGYPMFNKITGFSTDRLQIKWQFVNCPVSGGVQVCAKAGSSKYWLYIQASNALNGVQSMAINGGPAPSFDSAYYFMSQRLGVELSQTQVAMTSFSGETISTTVSLQADQCTQIPLQFTQGVVPGPPVPPPQPTTRQPAPTPSPTTQPPTSAPTTDAPTTQPPTPAPTQSTPATTTGTPVATTDTTVPTTTSVAVNVTLAPVELPEVPQTTLPPVVTAVPSVEPAKPQPTKTTDANIVSVQASAAGGTDVTSYLVAGGGLLVVVAAVALVYVVKRSRQKYLQEKESDASFDGPIMRYGQSETTHANVAIL</sequence>
<keyword evidence="3" id="KW-1133">Transmembrane helix</keyword>
<evidence type="ECO:0000256" key="3">
    <source>
        <dbReference type="SAM" id="Phobius"/>
    </source>
</evidence>
<feature type="transmembrane region" description="Helical" evidence="3">
    <location>
        <begin position="353"/>
        <end position="373"/>
    </location>
</feature>
<keyword evidence="3" id="KW-0472">Membrane</keyword>
<dbReference type="InterPro" id="IPR036749">
    <property type="entry name" value="Expansin_CBD_sf"/>
</dbReference>
<keyword evidence="3" id="KW-0812">Transmembrane</keyword>
<evidence type="ECO:0000256" key="1">
    <source>
        <dbReference type="ARBA" id="ARBA00022729"/>
    </source>
</evidence>
<comment type="caution">
    <text evidence="6">The sequence shown here is derived from an EMBL/GenBank/DDBJ whole genome shotgun (WGS) entry which is preliminary data.</text>
</comment>
<dbReference type="InterPro" id="IPR007112">
    <property type="entry name" value="Expansin/allergen_DPBB_dom"/>
</dbReference>
<proteinExistence type="predicted"/>
<dbReference type="Gene3D" id="2.40.40.10">
    <property type="entry name" value="RlpA-like domain"/>
    <property type="match status" value="1"/>
</dbReference>
<name>A0A1V9Z6P3_ACHHY</name>
<keyword evidence="1 4" id="KW-0732">Signal</keyword>
<evidence type="ECO:0000313" key="7">
    <source>
        <dbReference type="Proteomes" id="UP000243579"/>
    </source>
</evidence>
<reference evidence="6 7" key="1">
    <citation type="journal article" date="2014" name="Genome Biol. Evol.">
        <title>The secreted proteins of Achlya hypogyna and Thraustotheca clavata identify the ancestral oomycete secretome and reveal gene acquisitions by horizontal gene transfer.</title>
        <authorList>
            <person name="Misner I."/>
            <person name="Blouin N."/>
            <person name="Leonard G."/>
            <person name="Richards T.A."/>
            <person name="Lane C.E."/>
        </authorList>
    </citation>
    <scope>NUCLEOTIDE SEQUENCE [LARGE SCALE GENOMIC DNA]</scope>
    <source>
        <strain evidence="6 7">ATCC 48635</strain>
    </source>
</reference>
<dbReference type="PROSITE" id="PS50842">
    <property type="entry name" value="EXPANSIN_EG45"/>
    <property type="match status" value="1"/>
</dbReference>
<dbReference type="PRINTS" id="PR01217">
    <property type="entry name" value="PRICHEXTENSN"/>
</dbReference>
<feature type="region of interest" description="Disordered" evidence="2">
    <location>
        <begin position="219"/>
        <end position="287"/>
    </location>
</feature>
<dbReference type="PANTHER" id="PTHR31836:SF21">
    <property type="entry name" value="EXPANSIN-LIKE PROTEIN 7"/>
    <property type="match status" value="1"/>
</dbReference>
<dbReference type="OrthoDB" id="406505at2759"/>
<feature type="compositionally biased region" description="Pro residues" evidence="2">
    <location>
        <begin position="224"/>
        <end position="251"/>
    </location>
</feature>
<dbReference type="InterPro" id="IPR036908">
    <property type="entry name" value="RlpA-like_sf"/>
</dbReference>
<evidence type="ECO:0000256" key="2">
    <source>
        <dbReference type="SAM" id="MobiDB-lite"/>
    </source>
</evidence>
<evidence type="ECO:0000256" key="4">
    <source>
        <dbReference type="SAM" id="SignalP"/>
    </source>
</evidence>
<evidence type="ECO:0000313" key="6">
    <source>
        <dbReference type="EMBL" id="OQR93656.1"/>
    </source>
</evidence>
<dbReference type="Gene3D" id="2.60.40.760">
    <property type="entry name" value="Expansin, cellulose-binding-like domain"/>
    <property type="match status" value="1"/>
</dbReference>
<dbReference type="AlphaFoldDB" id="A0A1V9Z6P3"/>
<accession>A0A1V9Z6P3</accession>
<dbReference type="Proteomes" id="UP000243579">
    <property type="component" value="Unassembled WGS sequence"/>
</dbReference>
<dbReference type="SUPFAM" id="SSF50685">
    <property type="entry name" value="Barwin-like endoglucanases"/>
    <property type="match status" value="1"/>
</dbReference>
<dbReference type="InterPro" id="IPR051477">
    <property type="entry name" value="Expansin_CellWall"/>
</dbReference>
<protein>
    <recommendedName>
        <fullName evidence="5">Expansin-like EG45 domain-containing protein</fullName>
    </recommendedName>
</protein>
<feature type="domain" description="Expansin-like EG45" evidence="5">
    <location>
        <begin position="29"/>
        <end position="132"/>
    </location>
</feature>
<feature type="chain" id="PRO_5013161947" description="Expansin-like EG45 domain-containing protein" evidence="4">
    <location>
        <begin position="22"/>
        <end position="410"/>
    </location>
</feature>
<organism evidence="6 7">
    <name type="scientific">Achlya hypogyna</name>
    <name type="common">Oomycete</name>
    <name type="synonym">Protoachlya hypogyna</name>
    <dbReference type="NCBI Taxonomy" id="1202772"/>
    <lineage>
        <taxon>Eukaryota</taxon>
        <taxon>Sar</taxon>
        <taxon>Stramenopiles</taxon>
        <taxon>Oomycota</taxon>
        <taxon>Saprolegniomycetes</taxon>
        <taxon>Saprolegniales</taxon>
        <taxon>Achlyaceae</taxon>
        <taxon>Achlya</taxon>
    </lineage>
</organism>
<dbReference type="EMBL" id="JNBR01000400">
    <property type="protein sequence ID" value="OQR93656.1"/>
    <property type="molecule type" value="Genomic_DNA"/>
</dbReference>
<feature type="signal peptide" evidence="4">
    <location>
        <begin position="1"/>
        <end position="21"/>
    </location>
</feature>
<gene>
    <name evidence="6" type="ORF">ACHHYP_02353</name>
</gene>
<keyword evidence="7" id="KW-1185">Reference proteome</keyword>